<gene>
    <name evidence="2" type="ORF">EZS28_007508</name>
</gene>
<feature type="region of interest" description="Disordered" evidence="1">
    <location>
        <begin position="376"/>
        <end position="404"/>
    </location>
</feature>
<comment type="caution">
    <text evidence="2">The sequence shown here is derived from an EMBL/GenBank/DDBJ whole genome shotgun (WGS) entry which is preliminary data.</text>
</comment>
<feature type="region of interest" description="Disordered" evidence="1">
    <location>
        <begin position="1544"/>
        <end position="1567"/>
    </location>
</feature>
<protein>
    <submittedName>
        <fullName evidence="2">Uncharacterized protein</fullName>
    </submittedName>
</protein>
<name>A0A5J4WQY3_9EUKA</name>
<evidence type="ECO:0000313" key="3">
    <source>
        <dbReference type="Proteomes" id="UP000324800"/>
    </source>
</evidence>
<dbReference type="EMBL" id="SNRW01001296">
    <property type="protein sequence ID" value="KAA6396966.1"/>
    <property type="molecule type" value="Genomic_DNA"/>
</dbReference>
<organism evidence="2 3">
    <name type="scientific">Streblomastix strix</name>
    <dbReference type="NCBI Taxonomy" id="222440"/>
    <lineage>
        <taxon>Eukaryota</taxon>
        <taxon>Metamonada</taxon>
        <taxon>Preaxostyla</taxon>
        <taxon>Oxymonadida</taxon>
        <taxon>Streblomastigidae</taxon>
        <taxon>Streblomastix</taxon>
    </lineage>
</organism>
<accession>A0A5J4WQY3</accession>
<proteinExistence type="predicted"/>
<feature type="compositionally biased region" description="Polar residues" evidence="1">
    <location>
        <begin position="376"/>
        <end position="389"/>
    </location>
</feature>
<evidence type="ECO:0000313" key="2">
    <source>
        <dbReference type="EMBL" id="KAA6396966.1"/>
    </source>
</evidence>
<feature type="compositionally biased region" description="Low complexity" evidence="1">
    <location>
        <begin position="390"/>
        <end position="401"/>
    </location>
</feature>
<dbReference type="Proteomes" id="UP000324800">
    <property type="component" value="Unassembled WGS sequence"/>
</dbReference>
<sequence length="1745" mass="200027">MTGYRSSVDERKDCFYLETLALPSEIQSMVVGRFFDRNIETIILAKSSFLSIFHNNETDDSFDFVDHISCYKEVYCLCTSVQPHSLDCLFVLSIGGEWLLLQWNKTRFFPIAAGSILKAIQPLMKTPEQRRFRLDPTFQWAASVVPITDNSPRFFTRPAPKQDQETIPGLTKPIVRISFRALIVVDETVFVGVKYDGPDANFLSVIKDNWSSALKQFPGQFGFFDPDNKQGYKEENMNITIRNGLENEWKVLQSIEQNKKNLCIANADTFIFLEDDEDQIENTLQQDQKRRKVQTQSQSKENYVSMFQSINRVRHLAFTTSMQLEPFPIRKQPFIMPSFQFNTPLNREKDGEVAVPGLSEVNNRGRIQLPEYCSSTQSIRKSNHNQQTDSENAQSSNSNQETGSDHFGCATAIALIDQPAGTSILSLLFDYENHQISLHSFVLTALPPSTSRVMPVIDENCVMKTLKGGNIQLVDRIHSRDVNVVKGALTKNNEFLKDYYSKQINQPIPNFQPFIIITSIAVGFFTSHLTLLKFWLQQPFTEPPMNVLYLGGQEQIQQKDCIHSQKAPLEKDLQSNRRRQQHYDNRQYDKLFVASGRQLTIISNGQIQYHLYPFKWFNELVMTSGANWHKPQLESIHSSHSLISASQLRSSQSQIFQPQQLSSHLHKSSSYNLDSDIQSMNSYPSEEMSSKSDNDDFQLKIGVSMLFIISASNSSLIVDMSSGSFFEFPGNDASMKELGDGNPEDFQYNSMSINSVTPVPYQSFSPHHSTNDRFIMGVGSGRTGSLHRMQIGSKLQSIIQGKWYEELPKLFTTKAYSGSKLHSLLLVEEEIISSNELGKRKDQNEFQNKQNIQKKQTQNPYAQSPSFIINQSIKRTYQSSVFELHEDVVEPIDSFSVGIDNTKKTLALGCAQGAFVQITSSEVRVIPTVRFFANITNQTQQLYQQKQIDSPIIIQQQQTQIQRGKTLKIEKTFQIQTEFIGYDVSHGISWPAPILLSEEECQQRIQNHLSSQTDPKLNSQQNQQQFAKSGSQQNITPQKVVYECGCISDNLIAISYKCIVYVLVWNPSKPKITPIEKRKISTLDQSKILQLPSFLIPVSTLCFPQPVKTLSASTICTRSFLIVGCESPPAVFLFRMDTVKVAQQTEQERNKLWDDGDKLLESMKHQITYPVVQRPDPQLIIHNGQQNMYEYSDLQDNHRIRIGQGNESQILNSSTNLIDEQKQLNQGEKIKQLRFVEVLSGSHQYVEAQFSSNAVMTRLLDLYNFDIPEQILLTTFKRQVRIFSQDLNQQSNLNNDITSPILQQTISSLQDEVEEYQPQRNYLQNEGAVVMIAGHNGQLATAILPLNVLLDFPPGQPKKNRKLYSAQFFFPSLITSMKIWSHPLKMVEDEKTVYIIGDRTISLTWNDQACMIIWLNLDSSGIIHSLQPMHVTEQDHSMQSQQGDFNSITSEQSSIQESFHSNKGSGTNKTPIPHPTLCWINFVDRRLTFGTIENRRVMLHEIKDLPSLPLSVVHISSLHCIACLCREHSQYPYYDKIKDQDQGFDNKDFFNENQQQQNDNNNQGLYDNQNITYQNSKSLVGLGLDVYGITGVDQQIYMPFHDLFQNYLQSKEKLQNIQQNDEIHSTSKARIEQQEEDRYEKEEFNKYKLSSQYFHESIPDRDEKGDLFIDLAQDWNIECHSKHYKDYRPKRLPPHRLNIPQINLSYSPKSDFTIAYPPQLSPLNVKNAMKNQNLHSYEFICNYSL</sequence>
<evidence type="ECO:0000256" key="1">
    <source>
        <dbReference type="SAM" id="MobiDB-lite"/>
    </source>
</evidence>
<feature type="compositionally biased region" description="Low complexity" evidence="1">
    <location>
        <begin position="1551"/>
        <end position="1567"/>
    </location>
</feature>
<reference evidence="2 3" key="1">
    <citation type="submission" date="2019-03" db="EMBL/GenBank/DDBJ databases">
        <title>Single cell metagenomics reveals metabolic interactions within the superorganism composed of flagellate Streblomastix strix and complex community of Bacteroidetes bacteria on its surface.</title>
        <authorList>
            <person name="Treitli S.C."/>
            <person name="Kolisko M."/>
            <person name="Husnik F."/>
            <person name="Keeling P."/>
            <person name="Hampl V."/>
        </authorList>
    </citation>
    <scope>NUCLEOTIDE SEQUENCE [LARGE SCALE GENOMIC DNA]</scope>
    <source>
        <strain evidence="2">ST1C</strain>
    </source>
</reference>